<dbReference type="Proteomes" id="UP001147746">
    <property type="component" value="Unassembled WGS sequence"/>
</dbReference>
<comment type="caution">
    <text evidence="3">The sequence shown here is derived from an EMBL/GenBank/DDBJ whole genome shotgun (WGS) entry which is preliminary data.</text>
</comment>
<dbReference type="PANTHER" id="PTHR34883">
    <property type="entry name" value="SERINE-RICH PROTEIN, PUTATIVE-RELATED-RELATED"/>
    <property type="match status" value="1"/>
</dbReference>
<dbReference type="InterPro" id="IPR052953">
    <property type="entry name" value="Ser-rich/MCO-related"/>
</dbReference>
<feature type="chain" id="PRO_5041114684" description="Phytocyanin domain-containing protein" evidence="2">
    <location>
        <begin position="19"/>
        <end position="236"/>
    </location>
</feature>
<evidence type="ECO:0000313" key="3">
    <source>
        <dbReference type="EMBL" id="KAJ5307219.1"/>
    </source>
</evidence>
<accession>A0A9W9L2F7</accession>
<dbReference type="PANTHER" id="PTHR34883:SF15">
    <property type="entry name" value="EXTRACELLULAR SERINE-RICH PROTEIN"/>
    <property type="match status" value="1"/>
</dbReference>
<sequence>MKTSFGAFVLMWTQLVSAQYGGGGETSMTTTTTAATTKSSSSLSSVQTINVGKSGLKFSPDTLNVAAGDKVEFHFFPGDHSVTQASFDKPCRPLSDSSFSSGFVTGSSNGSPPVFTLTVNDTKPIWFYCGQVGHCQAGMVGVINPGSGANTLSAFNTAAGSTTGSSVPANIQGGILGKESDQSSASTSTSASTGGSSTTSAGASSPSAANSADNLNYSTGVSVAGILALMTAGFFI</sequence>
<dbReference type="Gene3D" id="2.60.40.420">
    <property type="entry name" value="Cupredoxins - blue copper proteins"/>
    <property type="match status" value="1"/>
</dbReference>
<dbReference type="EMBL" id="JAPZBO010000008">
    <property type="protein sequence ID" value="KAJ5307219.1"/>
    <property type="molecule type" value="Genomic_DNA"/>
</dbReference>
<protein>
    <recommendedName>
        <fullName evidence="5">Phytocyanin domain-containing protein</fullName>
    </recommendedName>
</protein>
<dbReference type="AlphaFoldDB" id="A0A9W9L2F7"/>
<feature type="compositionally biased region" description="Low complexity" evidence="1">
    <location>
        <begin position="183"/>
        <end position="210"/>
    </location>
</feature>
<reference evidence="3" key="1">
    <citation type="submission" date="2022-12" db="EMBL/GenBank/DDBJ databases">
        <authorList>
            <person name="Petersen C."/>
        </authorList>
    </citation>
    <scope>NUCLEOTIDE SEQUENCE</scope>
    <source>
        <strain evidence="3">IBT 21472</strain>
    </source>
</reference>
<evidence type="ECO:0000313" key="4">
    <source>
        <dbReference type="Proteomes" id="UP001147746"/>
    </source>
</evidence>
<feature type="region of interest" description="Disordered" evidence="1">
    <location>
        <begin position="160"/>
        <end position="210"/>
    </location>
</feature>
<keyword evidence="2" id="KW-0732">Signal</keyword>
<name>A0A9W9L2F7_9EURO</name>
<organism evidence="3 4">
    <name type="scientific">Penicillium atrosanguineum</name>
    <dbReference type="NCBI Taxonomy" id="1132637"/>
    <lineage>
        <taxon>Eukaryota</taxon>
        <taxon>Fungi</taxon>
        <taxon>Dikarya</taxon>
        <taxon>Ascomycota</taxon>
        <taxon>Pezizomycotina</taxon>
        <taxon>Eurotiomycetes</taxon>
        <taxon>Eurotiomycetidae</taxon>
        <taxon>Eurotiales</taxon>
        <taxon>Aspergillaceae</taxon>
        <taxon>Penicillium</taxon>
    </lineage>
</organism>
<dbReference type="OrthoDB" id="2331100at2759"/>
<feature type="compositionally biased region" description="Polar residues" evidence="1">
    <location>
        <begin position="160"/>
        <end position="169"/>
    </location>
</feature>
<feature type="signal peptide" evidence="2">
    <location>
        <begin position="1"/>
        <end position="18"/>
    </location>
</feature>
<reference evidence="3" key="2">
    <citation type="journal article" date="2023" name="IMA Fungus">
        <title>Comparative genomic study of the Penicillium genus elucidates a diverse pangenome and 15 lateral gene transfer events.</title>
        <authorList>
            <person name="Petersen C."/>
            <person name="Sorensen T."/>
            <person name="Nielsen M.R."/>
            <person name="Sondergaard T.E."/>
            <person name="Sorensen J.L."/>
            <person name="Fitzpatrick D.A."/>
            <person name="Frisvad J.C."/>
            <person name="Nielsen K.L."/>
        </authorList>
    </citation>
    <scope>NUCLEOTIDE SEQUENCE</scope>
    <source>
        <strain evidence="3">IBT 21472</strain>
    </source>
</reference>
<evidence type="ECO:0000256" key="2">
    <source>
        <dbReference type="SAM" id="SignalP"/>
    </source>
</evidence>
<dbReference type="SUPFAM" id="SSF49503">
    <property type="entry name" value="Cupredoxins"/>
    <property type="match status" value="1"/>
</dbReference>
<dbReference type="InterPro" id="IPR008972">
    <property type="entry name" value="Cupredoxin"/>
</dbReference>
<evidence type="ECO:0000256" key="1">
    <source>
        <dbReference type="SAM" id="MobiDB-lite"/>
    </source>
</evidence>
<keyword evidence="4" id="KW-1185">Reference proteome</keyword>
<gene>
    <name evidence="3" type="ORF">N7476_007875</name>
</gene>
<evidence type="ECO:0008006" key="5">
    <source>
        <dbReference type="Google" id="ProtNLM"/>
    </source>
</evidence>
<proteinExistence type="predicted"/>
<dbReference type="CDD" id="cd00920">
    <property type="entry name" value="Cupredoxin"/>
    <property type="match status" value="1"/>
</dbReference>